<evidence type="ECO:0000256" key="5">
    <source>
        <dbReference type="ARBA" id="ARBA00022679"/>
    </source>
</evidence>
<proteinExistence type="inferred from homology"/>
<dbReference type="NCBIfam" id="TIGR00080">
    <property type="entry name" value="pimt"/>
    <property type="match status" value="1"/>
</dbReference>
<evidence type="ECO:0000256" key="7">
    <source>
        <dbReference type="HAMAP-Rule" id="MF_00090"/>
    </source>
</evidence>
<keyword evidence="3 7" id="KW-0963">Cytoplasm</keyword>
<dbReference type="HAMAP" id="MF_00090">
    <property type="entry name" value="PIMT"/>
    <property type="match status" value="1"/>
</dbReference>
<dbReference type="AlphaFoldDB" id="A0A9X1UZL5"/>
<organism evidence="8 9">
    <name type="scientific">Christiangramia crocea</name>
    <dbReference type="NCBI Taxonomy" id="2904124"/>
    <lineage>
        <taxon>Bacteria</taxon>
        <taxon>Pseudomonadati</taxon>
        <taxon>Bacteroidota</taxon>
        <taxon>Flavobacteriia</taxon>
        <taxon>Flavobacteriales</taxon>
        <taxon>Flavobacteriaceae</taxon>
        <taxon>Christiangramia</taxon>
    </lineage>
</organism>
<dbReference type="FunFam" id="3.40.50.150:FF:000010">
    <property type="entry name" value="Protein-L-isoaspartate O-methyltransferase"/>
    <property type="match status" value="1"/>
</dbReference>
<dbReference type="EC" id="2.1.1.77" evidence="7"/>
<dbReference type="PANTHER" id="PTHR11579:SF0">
    <property type="entry name" value="PROTEIN-L-ISOASPARTATE(D-ASPARTATE) O-METHYLTRANSFERASE"/>
    <property type="match status" value="1"/>
</dbReference>
<comment type="caution">
    <text evidence="8">The sequence shown here is derived from an EMBL/GenBank/DDBJ whole genome shotgun (WGS) entry which is preliminary data.</text>
</comment>
<dbReference type="InterPro" id="IPR000682">
    <property type="entry name" value="PCMT"/>
</dbReference>
<gene>
    <name evidence="7" type="primary">pcm</name>
    <name evidence="8" type="ORF">LU635_12760</name>
</gene>
<evidence type="ECO:0000256" key="2">
    <source>
        <dbReference type="ARBA" id="ARBA00005369"/>
    </source>
</evidence>
<evidence type="ECO:0000313" key="8">
    <source>
        <dbReference type="EMBL" id="MCG9972514.1"/>
    </source>
</evidence>
<sequence length="231" mass="26358">MKISFYILWFFLYFFFFASGQDKYERDRQQMVDRQIEARGITNKATLSAMRKVERHRLVPKEQVKNAYQDRPLPIGHGQTISQPYMVAYMTEIIRPGPGMKVLEIGTGSGYQAAVLAEAVDEVYTIEIIESLGKSAEEKLNKLGYDNIYTKVADGFYGWEEHAPFDAIVVTAASEFIPPPLIEQLKEGGKMVIPVGAPFTTQHLMLVEKKKDGKWKTKNLLPVRFVPFTRN</sequence>
<dbReference type="EMBL" id="JAJSON010000025">
    <property type="protein sequence ID" value="MCG9972514.1"/>
    <property type="molecule type" value="Genomic_DNA"/>
</dbReference>
<comment type="subcellular location">
    <subcellularLocation>
        <location evidence="1 7">Cytoplasm</location>
    </subcellularLocation>
</comment>
<dbReference type="GO" id="GO:0005737">
    <property type="term" value="C:cytoplasm"/>
    <property type="evidence" value="ECO:0007669"/>
    <property type="project" value="UniProtKB-SubCell"/>
</dbReference>
<dbReference type="PROSITE" id="PS01279">
    <property type="entry name" value="PCMT"/>
    <property type="match status" value="1"/>
</dbReference>
<comment type="catalytic activity">
    <reaction evidence="7">
        <text>[protein]-L-isoaspartate + S-adenosyl-L-methionine = [protein]-L-isoaspartate alpha-methyl ester + S-adenosyl-L-homocysteine</text>
        <dbReference type="Rhea" id="RHEA:12705"/>
        <dbReference type="Rhea" id="RHEA-COMP:12143"/>
        <dbReference type="Rhea" id="RHEA-COMP:12144"/>
        <dbReference type="ChEBI" id="CHEBI:57856"/>
        <dbReference type="ChEBI" id="CHEBI:59789"/>
        <dbReference type="ChEBI" id="CHEBI:90596"/>
        <dbReference type="ChEBI" id="CHEBI:90598"/>
        <dbReference type="EC" id="2.1.1.77"/>
    </reaction>
</comment>
<keyword evidence="9" id="KW-1185">Reference proteome</keyword>
<feature type="active site" evidence="7">
    <location>
        <position position="82"/>
    </location>
</feature>
<name>A0A9X1UZL5_9FLAO</name>
<dbReference type="GO" id="GO:0030091">
    <property type="term" value="P:protein repair"/>
    <property type="evidence" value="ECO:0007669"/>
    <property type="project" value="UniProtKB-UniRule"/>
</dbReference>
<dbReference type="Proteomes" id="UP001139344">
    <property type="component" value="Unassembled WGS sequence"/>
</dbReference>
<evidence type="ECO:0000256" key="1">
    <source>
        <dbReference type="ARBA" id="ARBA00004496"/>
    </source>
</evidence>
<keyword evidence="6 7" id="KW-0949">S-adenosyl-L-methionine</keyword>
<dbReference type="GO" id="GO:0004719">
    <property type="term" value="F:protein-L-isoaspartate (D-aspartate) O-methyltransferase activity"/>
    <property type="evidence" value="ECO:0007669"/>
    <property type="project" value="UniProtKB-UniRule"/>
</dbReference>
<protein>
    <recommendedName>
        <fullName evidence="7">Protein-L-isoaspartate O-methyltransferase</fullName>
        <ecNumber evidence="7">2.1.1.77</ecNumber>
    </recommendedName>
    <alternativeName>
        <fullName evidence="7">L-isoaspartyl protein carboxyl methyltransferase</fullName>
    </alternativeName>
    <alternativeName>
        <fullName evidence="7">Protein L-isoaspartyl methyltransferase</fullName>
    </alternativeName>
    <alternativeName>
        <fullName evidence="7">Protein-beta-aspartate methyltransferase</fullName>
        <shortName evidence="7">PIMT</shortName>
    </alternativeName>
</protein>
<dbReference type="CDD" id="cd02440">
    <property type="entry name" value="AdoMet_MTases"/>
    <property type="match status" value="1"/>
</dbReference>
<dbReference type="GO" id="GO:0032259">
    <property type="term" value="P:methylation"/>
    <property type="evidence" value="ECO:0007669"/>
    <property type="project" value="UniProtKB-KW"/>
</dbReference>
<reference evidence="8" key="1">
    <citation type="submission" date="2021-12" db="EMBL/GenBank/DDBJ databases">
        <title>Description of Gramella crocea sp. nov., a new bacterium isolated from activated sludge.</title>
        <authorList>
            <person name="Zhang X."/>
        </authorList>
    </citation>
    <scope>NUCLEOTIDE SEQUENCE</scope>
    <source>
        <strain evidence="8">YB25</strain>
    </source>
</reference>
<dbReference type="Pfam" id="PF01135">
    <property type="entry name" value="PCMT"/>
    <property type="match status" value="1"/>
</dbReference>
<evidence type="ECO:0000313" key="9">
    <source>
        <dbReference type="Proteomes" id="UP001139344"/>
    </source>
</evidence>
<dbReference type="InterPro" id="IPR029063">
    <property type="entry name" value="SAM-dependent_MTases_sf"/>
</dbReference>
<comment type="similarity">
    <text evidence="2 7">Belongs to the methyltransferase superfamily. L-isoaspartyl/D-aspartyl protein methyltransferase family.</text>
</comment>
<accession>A0A9X1UZL5</accession>
<keyword evidence="5 7" id="KW-0808">Transferase</keyword>
<comment type="function">
    <text evidence="7">Catalyzes the methyl esterification of L-isoaspartyl residues in peptides and proteins that result from spontaneous decomposition of normal L-aspartyl and L-asparaginyl residues. It plays a role in the repair and/or degradation of damaged proteins.</text>
</comment>
<dbReference type="PANTHER" id="PTHR11579">
    <property type="entry name" value="PROTEIN-L-ISOASPARTATE O-METHYLTRANSFERASE"/>
    <property type="match status" value="1"/>
</dbReference>
<evidence type="ECO:0000256" key="4">
    <source>
        <dbReference type="ARBA" id="ARBA00022603"/>
    </source>
</evidence>
<dbReference type="NCBIfam" id="NF001453">
    <property type="entry name" value="PRK00312.1"/>
    <property type="match status" value="1"/>
</dbReference>
<evidence type="ECO:0000256" key="6">
    <source>
        <dbReference type="ARBA" id="ARBA00022691"/>
    </source>
</evidence>
<evidence type="ECO:0000256" key="3">
    <source>
        <dbReference type="ARBA" id="ARBA00022490"/>
    </source>
</evidence>
<dbReference type="RefSeq" id="WP_240099838.1">
    <property type="nucleotide sequence ID" value="NZ_JAJSON010000025.1"/>
</dbReference>
<keyword evidence="4 7" id="KW-0489">Methyltransferase</keyword>
<dbReference type="SUPFAM" id="SSF53335">
    <property type="entry name" value="S-adenosyl-L-methionine-dependent methyltransferases"/>
    <property type="match status" value="1"/>
</dbReference>
<dbReference type="Gene3D" id="3.40.50.150">
    <property type="entry name" value="Vaccinia Virus protein VP39"/>
    <property type="match status" value="1"/>
</dbReference>